<name>B8LQD4_PICSI</name>
<organism evidence="5">
    <name type="scientific">Picea sitchensis</name>
    <name type="common">Sitka spruce</name>
    <name type="synonym">Pinus sitchensis</name>
    <dbReference type="NCBI Taxonomy" id="3332"/>
    <lineage>
        <taxon>Eukaryota</taxon>
        <taxon>Viridiplantae</taxon>
        <taxon>Streptophyta</taxon>
        <taxon>Embryophyta</taxon>
        <taxon>Tracheophyta</taxon>
        <taxon>Spermatophyta</taxon>
        <taxon>Pinopsida</taxon>
        <taxon>Pinidae</taxon>
        <taxon>Conifers I</taxon>
        <taxon>Pinales</taxon>
        <taxon>Pinaceae</taxon>
        <taxon>Picea</taxon>
    </lineage>
</organism>
<dbReference type="SUPFAM" id="SSF101898">
    <property type="entry name" value="NHL repeat"/>
    <property type="match status" value="1"/>
</dbReference>
<reference evidence="5" key="1">
    <citation type="submission" date="2007-06" db="EMBL/GenBank/DDBJ databases">
        <title>Full length cDNA sequences from Sitka Spruce (Picea sitchensis).</title>
        <authorList>
            <person name="Ralph S.G."/>
            <person name="Chun H.E."/>
            <person name="Liao N."/>
            <person name="Ali J."/>
            <person name="Reid K."/>
            <person name="Kolosova N."/>
            <person name="Cooper N."/>
            <person name="Cullis C."/>
            <person name="Jancsik S."/>
            <person name="Moore R."/>
            <person name="Mayo M."/>
            <person name="Wagner S."/>
            <person name="Holt R.A."/>
            <person name="Jones S.J.M."/>
            <person name="Marra M.A."/>
            <person name="Ritland C.E."/>
            <person name="Ritland K."/>
            <person name="Bohlmann J."/>
        </authorList>
    </citation>
    <scope>NUCLEOTIDE SEQUENCE</scope>
    <source>
        <tissue evidence="5">Bark</tissue>
    </source>
</reference>
<dbReference type="PANTHER" id="PTHR13833:SF71">
    <property type="entry name" value="NHL DOMAIN-CONTAINING PROTEIN"/>
    <property type="match status" value="1"/>
</dbReference>
<dbReference type="AlphaFoldDB" id="B8LQD4"/>
<evidence type="ECO:0000256" key="1">
    <source>
        <dbReference type="ARBA" id="ARBA00022737"/>
    </source>
</evidence>
<keyword evidence="4" id="KW-0732">Signal</keyword>
<keyword evidence="3" id="KW-0472">Membrane</keyword>
<protein>
    <recommendedName>
        <fullName evidence="6">NHL repeat-containing protein</fullName>
    </recommendedName>
</protein>
<feature type="chain" id="PRO_5002874390" description="NHL repeat-containing protein" evidence="4">
    <location>
        <begin position="22"/>
        <end position="264"/>
    </location>
</feature>
<feature type="signal peptide" evidence="4">
    <location>
        <begin position="1"/>
        <end position="21"/>
    </location>
</feature>
<evidence type="ECO:0000256" key="2">
    <source>
        <dbReference type="PROSITE-ProRule" id="PRU00504"/>
    </source>
</evidence>
<keyword evidence="3" id="KW-1133">Transmembrane helix</keyword>
<feature type="transmembrane region" description="Helical" evidence="3">
    <location>
        <begin position="200"/>
        <end position="221"/>
    </location>
</feature>
<keyword evidence="1" id="KW-0677">Repeat</keyword>
<dbReference type="PANTHER" id="PTHR13833">
    <property type="match status" value="1"/>
</dbReference>
<evidence type="ECO:0008006" key="6">
    <source>
        <dbReference type="Google" id="ProtNLM"/>
    </source>
</evidence>
<proteinExistence type="evidence at transcript level"/>
<evidence type="ECO:0000256" key="4">
    <source>
        <dbReference type="SAM" id="SignalP"/>
    </source>
</evidence>
<dbReference type="Pfam" id="PF01436">
    <property type="entry name" value="NHL"/>
    <property type="match status" value="1"/>
</dbReference>
<dbReference type="EMBL" id="EF678080">
    <property type="protein sequence ID" value="ABR17864.1"/>
    <property type="molecule type" value="mRNA"/>
</dbReference>
<evidence type="ECO:0000256" key="3">
    <source>
        <dbReference type="SAM" id="Phobius"/>
    </source>
</evidence>
<sequence length="264" mass="28418">MGAYCTGLLIILFSLITFTEPSLIPEEGYRVETVLYGNKMDVYPHSILPFNGDILLLDSVNSTLFRIGLPLSQDSTIKVFAGSRNTVPGFADGGFLDAQFNHPKSFTLDSKGNIYVADRANHAIRKISKSGVSTIAGGTAGKTGHADGPSQEAMFSNDYDLTFIPSICALLVSDRGNRMIRQIKLPPGDCVQHSGSGTHWVTPVIASGVSFLLGLLLMAFLQPYIAAYTGGLWSSSSNASMERIPNNHGETSADELLCHVKRNC</sequence>
<accession>B8LQD4</accession>
<dbReference type="InterPro" id="IPR001258">
    <property type="entry name" value="NHL_repeat"/>
</dbReference>
<dbReference type="OMA" id="PNNHGET"/>
<dbReference type="PROSITE" id="PS51125">
    <property type="entry name" value="NHL"/>
    <property type="match status" value="1"/>
</dbReference>
<dbReference type="Gene3D" id="2.120.10.30">
    <property type="entry name" value="TolB, C-terminal domain"/>
    <property type="match status" value="1"/>
</dbReference>
<dbReference type="InterPro" id="IPR011042">
    <property type="entry name" value="6-blade_b-propeller_TolB-like"/>
</dbReference>
<feature type="repeat" description="NHL" evidence="2">
    <location>
        <begin position="94"/>
        <end position="130"/>
    </location>
</feature>
<keyword evidence="3" id="KW-0812">Transmembrane</keyword>
<evidence type="ECO:0000313" key="5">
    <source>
        <dbReference type="EMBL" id="ABR17864.1"/>
    </source>
</evidence>